<name>A0A139HHY6_9PEZI</name>
<sequence length="552" mass="61106">MALDASDSDLVDLEAPLTPPPSMTAKRRAESPHPDESTSKRVLTEDAYTVEDAEDSDEEFVDAQEEITTDYNSTDRAHSSAAFGFADLVNIDDPNGANGQTDFAQPQTDGFSGDGLEQYDYGGQDPNDFSDILGPHGYGNGLTDEEIEAQGITAEQHLEFTNGFIEHDEQQLGTEPNELPTREEWSQMSAAEQDVVLNRASNDAKDEPMFITHAQDGGNGAGFFPSTFGDELQPNALPVDEQYEYEAMGDEDEEDDAQLGAQQDPLDDEDNLFSTTFGAHTEVLSDGEEDESHQQPQGIIDEHPQVAHSSGTQAVKFTQPPPKTNDSSTDIIDLTESSDQAVMDFLNESKWVYDAQDFTPPPPPSASQTFTFPNNINKTSAQHLPPAHSHLTAPTLPRDLSKSLRAFQKFHTRVLHLIPHLPNWSTLPTRRYWIAILHLSKNPTSSSLSEKDFLWLKGNKFSTISTIWNSYQTRSMCDPEDFVLVARGRVMEMETRAEEMDVFGERLVVLRAMRKAEARGNVARLGGLLGGFGVVPEKKKTMEMMGEVIELD</sequence>
<gene>
    <name evidence="2" type="ORF">AC578_6706</name>
</gene>
<feature type="region of interest" description="Disordered" evidence="1">
    <location>
        <begin position="210"/>
        <end position="264"/>
    </location>
</feature>
<feature type="region of interest" description="Disordered" evidence="1">
    <location>
        <begin position="1"/>
        <end position="46"/>
    </location>
</feature>
<evidence type="ECO:0000313" key="3">
    <source>
        <dbReference type="Proteomes" id="UP000070133"/>
    </source>
</evidence>
<feature type="region of interest" description="Disordered" evidence="1">
    <location>
        <begin position="93"/>
        <end position="143"/>
    </location>
</feature>
<dbReference type="STRING" id="321146.A0A139HHY6"/>
<accession>A0A139HHY6</accession>
<dbReference type="Proteomes" id="UP000070133">
    <property type="component" value="Unassembled WGS sequence"/>
</dbReference>
<comment type="caution">
    <text evidence="2">The sequence shown here is derived from an EMBL/GenBank/DDBJ whole genome shotgun (WGS) entry which is preliminary data.</text>
</comment>
<dbReference type="AlphaFoldDB" id="A0A139HHY6"/>
<dbReference type="EMBL" id="LFZN01000046">
    <property type="protein sequence ID" value="KXT02094.1"/>
    <property type="molecule type" value="Genomic_DNA"/>
</dbReference>
<evidence type="ECO:0000313" key="2">
    <source>
        <dbReference type="EMBL" id="KXT02094.1"/>
    </source>
</evidence>
<organism evidence="2 3">
    <name type="scientific">Pseudocercospora eumusae</name>
    <dbReference type="NCBI Taxonomy" id="321146"/>
    <lineage>
        <taxon>Eukaryota</taxon>
        <taxon>Fungi</taxon>
        <taxon>Dikarya</taxon>
        <taxon>Ascomycota</taxon>
        <taxon>Pezizomycotina</taxon>
        <taxon>Dothideomycetes</taxon>
        <taxon>Dothideomycetidae</taxon>
        <taxon>Mycosphaerellales</taxon>
        <taxon>Mycosphaerellaceae</taxon>
        <taxon>Pseudocercospora</taxon>
    </lineage>
</organism>
<dbReference type="OrthoDB" id="3934090at2759"/>
<evidence type="ECO:0000256" key="1">
    <source>
        <dbReference type="SAM" id="MobiDB-lite"/>
    </source>
</evidence>
<feature type="compositionally biased region" description="Acidic residues" evidence="1">
    <location>
        <begin position="241"/>
        <end position="257"/>
    </location>
</feature>
<keyword evidence="3" id="KW-1185">Reference proteome</keyword>
<feature type="compositionally biased region" description="Acidic residues" evidence="1">
    <location>
        <begin position="1"/>
        <end position="12"/>
    </location>
</feature>
<feature type="compositionally biased region" description="Polar residues" evidence="1">
    <location>
        <begin position="97"/>
        <end position="110"/>
    </location>
</feature>
<proteinExistence type="predicted"/>
<reference evidence="2 3" key="1">
    <citation type="submission" date="2015-07" db="EMBL/GenBank/DDBJ databases">
        <title>Comparative genomics of the Sigatoka disease complex on banana suggests a link between parallel evolutionary changes in Pseudocercospora fijiensis and Pseudocercospora eumusae and increased virulence on the banana host.</title>
        <authorList>
            <person name="Chang T.-C."/>
            <person name="Salvucci A."/>
            <person name="Crous P.W."/>
            <person name="Stergiopoulos I."/>
        </authorList>
    </citation>
    <scope>NUCLEOTIDE SEQUENCE [LARGE SCALE GENOMIC DNA]</scope>
    <source>
        <strain evidence="2 3">CBS 114824</strain>
    </source>
</reference>
<feature type="compositionally biased region" description="Basic and acidic residues" evidence="1">
    <location>
        <begin position="27"/>
        <end position="44"/>
    </location>
</feature>
<protein>
    <submittedName>
        <fullName evidence="2">Uncharacterized protein</fullName>
    </submittedName>
</protein>